<feature type="region of interest" description="Disordered" evidence="1">
    <location>
        <begin position="565"/>
        <end position="589"/>
    </location>
</feature>
<sequence>MLLPAGHWQYCVHRFAKCRGSCVWIFPAHRREQRFSLKRNSPWCTTWINQKVGSLASLETRQPYARAIFTAPAAVRNSLRVLYVSTYYVTDLDLQEGEVLATAHELLLPVDRKAIFWSEKIFPPSRECSWKVGYHRAWRKRSWRRAIRLFTAGSRPRSEVMIRVARLSDFSAFVTFPCTEGGRGGVVVRLLASHLDETWLYSHVEVAPGSSHAGIVPDDAAGSVGLISGISRFLQPCIPALLHTQLTSISSALKTSLLRAAQISPPRTRDGIHLTRMSSLRQDSQHKPKQACKALRSLECVPNINDLLCSAAPPLGCLIYGSPPASHARRASLPLVTGYSFEFGPSAHLAPTQLPRAVIGDPPRPPFFLERCARGWLALIWVSRECRQWRDLLASQTSSHLLEFPLRLATTQECSGETGWCLSPPRRITRVGEDSRWQPKTLYILPQLSGRQSLTEAAWPSMRERNEVWTTTGDYGRRRVRCSWLEWARWCETDEWVQQQLIVRSRLRVCHFVRLWYVFALVFLVALSQFAASTIPSRIEGALTKLRLRHLHVRHQGCSHEQDTLIGERNGAIQPRPPTPSGPDPLGKGSVLAGASSRMDVGWEGNSLAANMASIGFGRIFLATEMATVDVWVHSATSPSPSKAESRVHFRMTVLSTEGAAEPPLSFQGHAVPHPVTPFKNVFPENWPVHAAPVPLHSFHSPEHVFSDTRAV</sequence>
<dbReference type="Proteomes" id="UP001159363">
    <property type="component" value="Chromosome 16"/>
</dbReference>
<evidence type="ECO:0000313" key="2">
    <source>
        <dbReference type="EMBL" id="KAJ8865743.1"/>
    </source>
</evidence>
<organism evidence="2 3">
    <name type="scientific">Dryococelus australis</name>
    <dbReference type="NCBI Taxonomy" id="614101"/>
    <lineage>
        <taxon>Eukaryota</taxon>
        <taxon>Metazoa</taxon>
        <taxon>Ecdysozoa</taxon>
        <taxon>Arthropoda</taxon>
        <taxon>Hexapoda</taxon>
        <taxon>Insecta</taxon>
        <taxon>Pterygota</taxon>
        <taxon>Neoptera</taxon>
        <taxon>Polyneoptera</taxon>
        <taxon>Phasmatodea</taxon>
        <taxon>Verophasmatodea</taxon>
        <taxon>Anareolatae</taxon>
        <taxon>Phasmatidae</taxon>
        <taxon>Eurycanthinae</taxon>
        <taxon>Dryococelus</taxon>
    </lineage>
</organism>
<name>A0ABQ9G0R8_9NEOP</name>
<keyword evidence="3" id="KW-1185">Reference proteome</keyword>
<protein>
    <submittedName>
        <fullName evidence="2">Uncharacterized protein</fullName>
    </submittedName>
</protein>
<comment type="caution">
    <text evidence="2">The sequence shown here is derived from an EMBL/GenBank/DDBJ whole genome shotgun (WGS) entry which is preliminary data.</text>
</comment>
<dbReference type="EMBL" id="JARBHB010000017">
    <property type="protein sequence ID" value="KAJ8865743.1"/>
    <property type="molecule type" value="Genomic_DNA"/>
</dbReference>
<accession>A0ABQ9G0R8</accession>
<evidence type="ECO:0000256" key="1">
    <source>
        <dbReference type="SAM" id="MobiDB-lite"/>
    </source>
</evidence>
<reference evidence="2 3" key="1">
    <citation type="submission" date="2023-02" db="EMBL/GenBank/DDBJ databases">
        <title>LHISI_Scaffold_Assembly.</title>
        <authorList>
            <person name="Stuart O.P."/>
            <person name="Cleave R."/>
            <person name="Magrath M.J.L."/>
            <person name="Mikheyev A.S."/>
        </authorList>
    </citation>
    <scope>NUCLEOTIDE SEQUENCE [LARGE SCALE GENOMIC DNA]</scope>
    <source>
        <strain evidence="2">Daus_M_001</strain>
        <tissue evidence="2">Leg muscle</tissue>
    </source>
</reference>
<gene>
    <name evidence="2" type="ORF">PR048_033264</name>
</gene>
<proteinExistence type="predicted"/>
<evidence type="ECO:0000313" key="3">
    <source>
        <dbReference type="Proteomes" id="UP001159363"/>
    </source>
</evidence>